<dbReference type="GO" id="GO:0071973">
    <property type="term" value="P:bacterial-type flagellum-dependent cell motility"/>
    <property type="evidence" value="ECO:0007669"/>
    <property type="project" value="TreeGrafter"/>
</dbReference>
<dbReference type="AlphaFoldDB" id="A0A3S1DEF0"/>
<organism evidence="8 9">
    <name type="scientific">Paenibacillus anaericanus</name>
    <dbReference type="NCBI Taxonomy" id="170367"/>
    <lineage>
        <taxon>Bacteria</taxon>
        <taxon>Bacillati</taxon>
        <taxon>Bacillota</taxon>
        <taxon>Bacilli</taxon>
        <taxon>Bacillales</taxon>
        <taxon>Paenibacillaceae</taxon>
        <taxon>Paenibacillus</taxon>
    </lineage>
</organism>
<gene>
    <name evidence="8" type="ORF">EJP82_21140</name>
</gene>
<sequence length="478" mass="51949">MNKMSISLTGMASGLNTAEMVEKLMALERKSYEKLENKQTYMNDVKSFYTGINTKLSALRNAASDLMLRANYQLTSAKSSNESVAQVSAGTSVSTGSFLVEVSQLATPHVMMWDTATPDTDFAGGEITKTIKFHFEGKEIEIEAKGKNAGELMESIKTQVNSNAKGLTAAVINTSTGKKLIFNASNSGSDGKIGFTSAEKGVYIEDSEGAFSLLGTNTQIAPEEAIFKVNGVEITQGSNVITNVIDGVTMNLTGKGSSTVKVSTDTDKITSKVEAFIKAYNDITTSIRDVIGEKKPLQGDSTLRDLSNQMNQWMNTLVDFGDGTDFDKKYTISSFGLEIDKGQTKASLMTGTISFDKEKFINKFLEDPELVISMFNKTVPDLNNPDNPDKLPKAVGIAALFKDNVYAWSKSDGVFASKIKGYDAEVALITDQMSRLDAKLQAKEARMKSQFTAMEVALSKLQSEQTYMSSQLNALTKK</sequence>
<keyword evidence="4 5" id="KW-0975">Bacterial flagellum</keyword>
<proteinExistence type="inferred from homology"/>
<evidence type="ECO:0000256" key="2">
    <source>
        <dbReference type="ARBA" id="ARBA00011255"/>
    </source>
</evidence>
<comment type="caution">
    <text evidence="8">The sequence shown here is derived from an EMBL/GenBank/DDBJ whole genome shotgun (WGS) entry which is preliminary data.</text>
</comment>
<dbReference type="PANTHER" id="PTHR30288:SF0">
    <property type="entry name" value="FLAGELLAR HOOK-ASSOCIATED PROTEIN 2"/>
    <property type="match status" value="1"/>
</dbReference>
<dbReference type="InterPro" id="IPR010809">
    <property type="entry name" value="FliD_C"/>
</dbReference>
<dbReference type="InterPro" id="IPR003481">
    <property type="entry name" value="FliD_N"/>
</dbReference>
<evidence type="ECO:0000256" key="5">
    <source>
        <dbReference type="RuleBase" id="RU362066"/>
    </source>
</evidence>
<feature type="domain" description="Flagellar hook-associated protein 2 C-terminal" evidence="7">
    <location>
        <begin position="223"/>
        <end position="463"/>
    </location>
</feature>
<evidence type="ECO:0000256" key="4">
    <source>
        <dbReference type="ARBA" id="ARBA00023143"/>
    </source>
</evidence>
<dbReference type="GO" id="GO:0009424">
    <property type="term" value="C:bacterial-type flagellum hook"/>
    <property type="evidence" value="ECO:0007669"/>
    <property type="project" value="UniProtKB-UniRule"/>
</dbReference>
<dbReference type="EMBL" id="RZNY01000022">
    <property type="protein sequence ID" value="RUT42987.1"/>
    <property type="molecule type" value="Genomic_DNA"/>
</dbReference>
<reference evidence="8 9" key="1">
    <citation type="submission" date="2018-12" db="EMBL/GenBank/DDBJ databases">
        <authorList>
            <person name="Sun L."/>
            <person name="Chen Z."/>
        </authorList>
    </citation>
    <scope>NUCLEOTIDE SEQUENCE [LARGE SCALE GENOMIC DNA]</scope>
    <source>
        <strain evidence="8 9">DSM 15890</strain>
    </source>
</reference>
<feature type="domain" description="Flagellar hook-associated protein 2 N-terminal" evidence="6">
    <location>
        <begin position="13"/>
        <end position="109"/>
    </location>
</feature>
<evidence type="ECO:0000259" key="6">
    <source>
        <dbReference type="Pfam" id="PF02465"/>
    </source>
</evidence>
<evidence type="ECO:0000256" key="3">
    <source>
        <dbReference type="ARBA" id="ARBA00023054"/>
    </source>
</evidence>
<evidence type="ECO:0000259" key="7">
    <source>
        <dbReference type="Pfam" id="PF07195"/>
    </source>
</evidence>
<evidence type="ECO:0000313" key="9">
    <source>
        <dbReference type="Proteomes" id="UP000279446"/>
    </source>
</evidence>
<dbReference type="Pfam" id="PF07195">
    <property type="entry name" value="FliD_C"/>
    <property type="match status" value="1"/>
</dbReference>
<dbReference type="Proteomes" id="UP000279446">
    <property type="component" value="Unassembled WGS sequence"/>
</dbReference>
<keyword evidence="5" id="KW-0964">Secreted</keyword>
<keyword evidence="9" id="KW-1185">Reference proteome</keyword>
<keyword evidence="3" id="KW-0175">Coiled coil</keyword>
<dbReference type="GO" id="GO:0009421">
    <property type="term" value="C:bacterial-type flagellum filament cap"/>
    <property type="evidence" value="ECO:0007669"/>
    <property type="project" value="InterPro"/>
</dbReference>
<name>A0A3S1DEF0_9BACL</name>
<dbReference type="InterPro" id="IPR040026">
    <property type="entry name" value="FliD"/>
</dbReference>
<evidence type="ECO:0000256" key="1">
    <source>
        <dbReference type="ARBA" id="ARBA00009764"/>
    </source>
</evidence>
<comment type="similarity">
    <text evidence="1 5">Belongs to the FliD family.</text>
</comment>
<dbReference type="GO" id="GO:0007155">
    <property type="term" value="P:cell adhesion"/>
    <property type="evidence" value="ECO:0007669"/>
    <property type="project" value="InterPro"/>
</dbReference>
<evidence type="ECO:0000313" key="8">
    <source>
        <dbReference type="EMBL" id="RUT42987.1"/>
    </source>
</evidence>
<dbReference type="GO" id="GO:0005576">
    <property type="term" value="C:extracellular region"/>
    <property type="evidence" value="ECO:0007669"/>
    <property type="project" value="UniProtKB-SubCell"/>
</dbReference>
<dbReference type="OrthoDB" id="9776025at2"/>
<comment type="subunit">
    <text evidence="2 5">Homopentamer.</text>
</comment>
<comment type="function">
    <text evidence="5">Required for morphogenesis and for the elongation of the flagellar filament by facilitating polymerization of the flagellin monomers at the tip of growing filament. Forms a capping structure, which prevents flagellin subunits (transported through the central channel of the flagellum) from leaking out without polymerization at the distal end.</text>
</comment>
<protein>
    <recommendedName>
        <fullName evidence="5">Flagellar hook-associated protein 2</fullName>
        <shortName evidence="5">HAP2</shortName>
    </recommendedName>
    <alternativeName>
        <fullName evidence="5">Flagellar cap protein</fullName>
    </alternativeName>
</protein>
<comment type="subcellular location">
    <subcellularLocation>
        <location evidence="5">Secreted</location>
    </subcellularLocation>
    <subcellularLocation>
        <location evidence="5">Bacterial flagellum</location>
    </subcellularLocation>
</comment>
<accession>A0A3S1DEF0</accession>
<dbReference type="Pfam" id="PF02465">
    <property type="entry name" value="FliD_N"/>
    <property type="match status" value="1"/>
</dbReference>
<dbReference type="PANTHER" id="PTHR30288">
    <property type="entry name" value="FLAGELLAR CAP/ASSEMBLY PROTEIN FLID"/>
    <property type="match status" value="1"/>
</dbReference>